<dbReference type="RefSeq" id="WP_141459737.1">
    <property type="nucleotide sequence ID" value="NZ_CP038141.1"/>
</dbReference>
<dbReference type="EMBL" id="CP038141">
    <property type="protein sequence ID" value="QDH16610.1"/>
    <property type="molecule type" value="Genomic_DNA"/>
</dbReference>
<dbReference type="PROSITE" id="PS50983">
    <property type="entry name" value="FE_B12_PBP"/>
    <property type="match status" value="1"/>
</dbReference>
<evidence type="ECO:0000313" key="3">
    <source>
        <dbReference type="Proteomes" id="UP000316313"/>
    </source>
</evidence>
<protein>
    <submittedName>
        <fullName evidence="2">Iron ABC transporter substrate-binding protein</fullName>
    </submittedName>
</protein>
<dbReference type="Proteomes" id="UP000316313">
    <property type="component" value="Chromosome"/>
</dbReference>
<dbReference type="Gene3D" id="1.20.58.2180">
    <property type="match status" value="1"/>
</dbReference>
<dbReference type="OrthoDB" id="9775594at2"/>
<reference evidence="2 3" key="1">
    <citation type="submission" date="2019-03" db="EMBL/GenBank/DDBJ databases">
        <title>The complete genome sequence of Swingsia samuiensis NBRC107927(T).</title>
        <authorList>
            <person name="Chua K.-O."/>
            <person name="Chan K.-G."/>
            <person name="See-Too W.-S."/>
        </authorList>
    </citation>
    <scope>NUCLEOTIDE SEQUENCE [LARGE SCALE GENOMIC DNA]</scope>
    <source>
        <strain evidence="2 3">AH83</strain>
    </source>
</reference>
<evidence type="ECO:0000313" key="2">
    <source>
        <dbReference type="EMBL" id="QDH16610.1"/>
    </source>
</evidence>
<evidence type="ECO:0000259" key="1">
    <source>
        <dbReference type="PROSITE" id="PS50983"/>
    </source>
</evidence>
<dbReference type="PANTHER" id="PTHR30535">
    <property type="entry name" value="VITAMIN B12-BINDING PROTEIN"/>
    <property type="match status" value="1"/>
</dbReference>
<dbReference type="Gene3D" id="3.40.50.1980">
    <property type="entry name" value="Nitrogenase molybdenum iron protein domain"/>
    <property type="match status" value="2"/>
</dbReference>
<organism evidence="2 3">
    <name type="scientific">Swingsia samuiensis</name>
    <dbReference type="NCBI Taxonomy" id="1293412"/>
    <lineage>
        <taxon>Bacteria</taxon>
        <taxon>Pseudomonadati</taxon>
        <taxon>Pseudomonadota</taxon>
        <taxon>Alphaproteobacteria</taxon>
        <taxon>Acetobacterales</taxon>
        <taxon>Acetobacteraceae</taxon>
        <taxon>Swingsia</taxon>
    </lineage>
</organism>
<dbReference type="Pfam" id="PF01497">
    <property type="entry name" value="Peripla_BP_2"/>
    <property type="match status" value="1"/>
</dbReference>
<dbReference type="InterPro" id="IPR050902">
    <property type="entry name" value="ABC_Transporter_SBP"/>
</dbReference>
<dbReference type="InterPro" id="IPR002491">
    <property type="entry name" value="ABC_transptr_periplasmic_BD"/>
</dbReference>
<proteinExistence type="predicted"/>
<keyword evidence="3" id="KW-1185">Reference proteome</keyword>
<sequence>MRLLSLLGALILFFGFASEGYAKPPQRIVEGWYAHNAVLIMLGAQDHIVGTVANPSVLPWMFHFIPSLRQVTSLYFGQLNTEELLGLRPDVVFIPQTSRQVQALRNSGLNLVELGFNQMNGLLDCIDNTATILQTTFAARRAQMYRSALLDEVTRVHVGANRPKVLHIESLQPLRVDGKQTIIDEWIHIAGGKNAAQDLVGNKKPVSLEQILNWQPDIIIIGANAGDVTLLAKNGLWSQILAVKNKRVYRNPTGLFPWDRYGPELLLQIEWARQIVQTGAVDEKDITQKVIAFYKKFYGISLTQNDALRMMHALPPQ</sequence>
<dbReference type="KEGG" id="ssam:E3D00_02755"/>
<gene>
    <name evidence="2" type="ORF">E3D00_02755</name>
</gene>
<accession>A0A4Y6UIG3</accession>
<name>A0A4Y6UIG3_9PROT</name>
<dbReference type="SUPFAM" id="SSF53807">
    <property type="entry name" value="Helical backbone' metal receptor"/>
    <property type="match status" value="1"/>
</dbReference>
<dbReference type="PANTHER" id="PTHR30535:SF34">
    <property type="entry name" value="MOLYBDATE-BINDING PROTEIN MOLA"/>
    <property type="match status" value="1"/>
</dbReference>
<dbReference type="AlphaFoldDB" id="A0A4Y6UIG3"/>
<feature type="domain" description="Fe/B12 periplasmic-binding" evidence="1">
    <location>
        <begin position="27"/>
        <end position="283"/>
    </location>
</feature>